<evidence type="ECO:0000259" key="5">
    <source>
        <dbReference type="Pfam" id="PF01168"/>
    </source>
</evidence>
<dbReference type="Pfam" id="PF01168">
    <property type="entry name" value="Ala_racemase_N"/>
    <property type="match status" value="1"/>
</dbReference>
<dbReference type="AlphaFoldDB" id="A0A0N0P624"/>
<dbReference type="HAMAP" id="MF_02087">
    <property type="entry name" value="PLP_homeostasis"/>
    <property type="match status" value="1"/>
</dbReference>
<comment type="cofactor">
    <cofactor evidence="3">
        <name>pyridoxal 5'-phosphate</name>
        <dbReference type="ChEBI" id="CHEBI:597326"/>
    </cofactor>
</comment>
<evidence type="ECO:0000256" key="3">
    <source>
        <dbReference type="PIRSR" id="PIRSR004848-1"/>
    </source>
</evidence>
<dbReference type="Proteomes" id="UP000038009">
    <property type="component" value="Unassembled WGS sequence"/>
</dbReference>
<keyword evidence="1 2" id="KW-0663">Pyridoxal phosphate</keyword>
<comment type="similarity">
    <text evidence="2 4">Belongs to the pyridoxal phosphate-binding protein YggS/PROSC family.</text>
</comment>
<organism evidence="6 7">
    <name type="scientific">Leptomonas seymouri</name>
    <dbReference type="NCBI Taxonomy" id="5684"/>
    <lineage>
        <taxon>Eukaryota</taxon>
        <taxon>Discoba</taxon>
        <taxon>Euglenozoa</taxon>
        <taxon>Kinetoplastea</taxon>
        <taxon>Metakinetoplastina</taxon>
        <taxon>Trypanosomatida</taxon>
        <taxon>Trypanosomatidae</taxon>
        <taxon>Leishmaniinae</taxon>
        <taxon>Leptomonas</taxon>
    </lineage>
</organism>
<evidence type="ECO:0000313" key="7">
    <source>
        <dbReference type="Proteomes" id="UP000038009"/>
    </source>
</evidence>
<dbReference type="InterPro" id="IPR029066">
    <property type="entry name" value="PLP-binding_barrel"/>
</dbReference>
<dbReference type="NCBIfam" id="TIGR00044">
    <property type="entry name" value="YggS family pyridoxal phosphate-dependent enzyme"/>
    <property type="match status" value="1"/>
</dbReference>
<evidence type="ECO:0000313" key="6">
    <source>
        <dbReference type="EMBL" id="KPI87129.1"/>
    </source>
</evidence>
<dbReference type="OMA" id="PLEWHMI"/>
<feature type="modified residue" description="N6-(pyridoxal phosphate)lysine" evidence="2 3">
    <location>
        <position position="44"/>
    </location>
</feature>
<dbReference type="PIRSF" id="PIRSF004848">
    <property type="entry name" value="YBL036c_PLPDEIII"/>
    <property type="match status" value="1"/>
</dbReference>
<dbReference type="PANTHER" id="PTHR10146">
    <property type="entry name" value="PROLINE SYNTHETASE CO-TRANSCRIBED BACTERIAL HOMOLOG PROTEIN"/>
    <property type="match status" value="1"/>
</dbReference>
<dbReference type="GO" id="GO:0030170">
    <property type="term" value="F:pyridoxal phosphate binding"/>
    <property type="evidence" value="ECO:0007669"/>
    <property type="project" value="UniProtKB-UniRule"/>
</dbReference>
<evidence type="ECO:0000256" key="4">
    <source>
        <dbReference type="RuleBase" id="RU004514"/>
    </source>
</evidence>
<dbReference type="InterPro" id="IPR001608">
    <property type="entry name" value="Ala_racemase_N"/>
</dbReference>
<sequence>MSASRYDVAAEPTAEVMAHNYKAVCETIAHESAGRRVMLVAVSKTKSPACVLGLYQLGQRVFGENYVQELTEKSQELPSDILWHFVGHLQSNKVKELLEGVPGLGVIQTIDSEKLALKVNDGCAKYRGGRPLEVYIQVNTSGEETKSGTEPGEPTVALAKYVAQECPLLQLRGLMTIGMPDYTSRPENFECLTKCRDEVAAAVSVQPEELELSMGMSGDYVSAIRMGATTVRVGTSIFGTRFYPPKT</sequence>
<reference evidence="6 7" key="1">
    <citation type="journal article" date="2015" name="PLoS Pathog.">
        <title>Leptomonas seymouri: Adaptations to the Dixenous Life Cycle Analyzed by Genome Sequencing, Transcriptome Profiling and Co-infection with Leishmania donovani.</title>
        <authorList>
            <person name="Kraeva N."/>
            <person name="Butenko A."/>
            <person name="Hlavacova J."/>
            <person name="Kostygov A."/>
            <person name="Myskova J."/>
            <person name="Grybchuk D."/>
            <person name="Lestinova T."/>
            <person name="Votypka J."/>
            <person name="Volf P."/>
            <person name="Opperdoes F."/>
            <person name="Flegontov P."/>
            <person name="Lukes J."/>
            <person name="Yurchenko V."/>
        </authorList>
    </citation>
    <scope>NUCLEOTIDE SEQUENCE [LARGE SCALE GENOMIC DNA]</scope>
    <source>
        <strain evidence="6 7">ATCC 30220</strain>
    </source>
</reference>
<evidence type="ECO:0000256" key="1">
    <source>
        <dbReference type="ARBA" id="ARBA00022898"/>
    </source>
</evidence>
<accession>A0A0N0P624</accession>
<evidence type="ECO:0000256" key="2">
    <source>
        <dbReference type="HAMAP-Rule" id="MF_03225"/>
    </source>
</evidence>
<dbReference type="Gene3D" id="3.20.20.10">
    <property type="entry name" value="Alanine racemase"/>
    <property type="match status" value="1"/>
</dbReference>
<dbReference type="SUPFAM" id="SSF51419">
    <property type="entry name" value="PLP-binding barrel"/>
    <property type="match status" value="1"/>
</dbReference>
<dbReference type="InterPro" id="IPR011078">
    <property type="entry name" value="PyrdxlP_homeostasis"/>
</dbReference>
<gene>
    <name evidence="6" type="ORF">ABL78_3782</name>
</gene>
<comment type="function">
    <text evidence="2">Pyridoxal 5'-phosphate (PLP)-binding protein, which may be involved in intracellular homeostatic regulation of pyridoxal 5'-phosphate (PLP), the active form of vitamin B6.</text>
</comment>
<proteinExistence type="inferred from homology"/>
<dbReference type="PANTHER" id="PTHR10146:SF14">
    <property type="entry name" value="PYRIDOXAL PHOSPHATE HOMEOSTASIS PROTEIN"/>
    <property type="match status" value="1"/>
</dbReference>
<feature type="domain" description="Alanine racemase N-terminal" evidence="5">
    <location>
        <begin position="17"/>
        <end position="240"/>
    </location>
</feature>
<dbReference type="FunFam" id="3.20.20.10:FF:000007">
    <property type="entry name" value="Pyridoxal phosphate homeostasis protein"/>
    <property type="match status" value="1"/>
</dbReference>
<comment type="caution">
    <text evidence="6">The sequence shown here is derived from an EMBL/GenBank/DDBJ whole genome shotgun (WGS) entry which is preliminary data.</text>
</comment>
<dbReference type="VEuPathDB" id="TriTrypDB:Lsey_0101_0130"/>
<dbReference type="CDD" id="cd06822">
    <property type="entry name" value="PLPDE_III_YBL036c_euk"/>
    <property type="match status" value="1"/>
</dbReference>
<name>A0A0N0P624_LEPSE</name>
<dbReference type="PROSITE" id="PS01211">
    <property type="entry name" value="UPF0001"/>
    <property type="match status" value="1"/>
</dbReference>
<keyword evidence="7" id="KW-1185">Reference proteome</keyword>
<protein>
    <recommendedName>
        <fullName evidence="2">Pyridoxal phosphate homeostasis protein</fullName>
        <shortName evidence="2">PLP homeostasis protein</shortName>
    </recommendedName>
</protein>
<dbReference type="OrthoDB" id="10264196at2759"/>
<dbReference type="EMBL" id="LJSK01000101">
    <property type="protein sequence ID" value="KPI87129.1"/>
    <property type="molecule type" value="Genomic_DNA"/>
</dbReference>